<reference evidence="2 3" key="1">
    <citation type="submission" date="2019-09" db="EMBL/GenBank/DDBJ databases">
        <title>Prevotella A2879 sp. nov., isolated from an abscess of a patient.</title>
        <authorList>
            <person name="Buhl M."/>
            <person name="Oberhettinger P."/>
        </authorList>
    </citation>
    <scope>NUCLEOTIDE SEQUENCE [LARGE SCALE GENOMIC DNA]</scope>
    <source>
        <strain evidence="2 3">A2879</strain>
    </source>
</reference>
<accession>A0A7C9HF30</accession>
<dbReference type="InterPro" id="IPR044245">
    <property type="entry name" value="Spartan"/>
</dbReference>
<sequence length="215" mass="25620">MKQNLTIAYLKEAFTHYNQLIFHGELPLPALKLSRGKTRLGQMACKRRTYWRRTIYSDYTISISTYYALNKEEIDDVLIHEMIHYYIAYTGQKDTSAHGVIFRQMMDDINQRFGRHITISTQTKDIPTRIAQKPRKFLVLALETIDRQYFLSSVMPSAARKVAHLVSRSKDIMTYNWYYTYDEYFRDMPRVRSLRGRKVSLEVYIEMRSKMERIG</sequence>
<dbReference type="Pfam" id="PF10263">
    <property type="entry name" value="SprT-like"/>
    <property type="match status" value="1"/>
</dbReference>
<dbReference type="GO" id="GO:0003697">
    <property type="term" value="F:single-stranded DNA binding"/>
    <property type="evidence" value="ECO:0007669"/>
    <property type="project" value="InterPro"/>
</dbReference>
<dbReference type="GO" id="GO:0004222">
    <property type="term" value="F:metalloendopeptidase activity"/>
    <property type="evidence" value="ECO:0007669"/>
    <property type="project" value="InterPro"/>
</dbReference>
<feature type="domain" description="SprT-like" evidence="1">
    <location>
        <begin position="11"/>
        <end position="117"/>
    </location>
</feature>
<protein>
    <submittedName>
        <fullName evidence="2">SprT family zinc-dependent metalloprotease</fullName>
    </submittedName>
</protein>
<dbReference type="InterPro" id="IPR006640">
    <property type="entry name" value="SprT-like_domain"/>
</dbReference>
<name>A0A7C9HF30_9BACT</name>
<evidence type="ECO:0000313" key="3">
    <source>
        <dbReference type="Proteomes" id="UP000482295"/>
    </source>
</evidence>
<dbReference type="RefSeq" id="WP_009435378.1">
    <property type="nucleotide sequence ID" value="NZ_VVIQ01000003.1"/>
</dbReference>
<keyword evidence="3" id="KW-1185">Reference proteome</keyword>
<gene>
    <name evidence="2" type="ORF">F0475_04750</name>
</gene>
<dbReference type="PANTHER" id="PTHR21220">
    <property type="entry name" value="DNA-DEPENDENT METALLOPROTEASE SPRTN"/>
    <property type="match status" value="1"/>
</dbReference>
<dbReference type="GO" id="GO:0031593">
    <property type="term" value="F:polyubiquitin modification-dependent protein binding"/>
    <property type="evidence" value="ECO:0007669"/>
    <property type="project" value="TreeGrafter"/>
</dbReference>
<keyword evidence="2" id="KW-0378">Hydrolase</keyword>
<dbReference type="EMBL" id="VVIQ01000003">
    <property type="protein sequence ID" value="MUL27624.1"/>
    <property type="molecule type" value="Genomic_DNA"/>
</dbReference>
<dbReference type="GO" id="GO:0006508">
    <property type="term" value="P:proteolysis"/>
    <property type="evidence" value="ECO:0007669"/>
    <property type="project" value="UniProtKB-KW"/>
</dbReference>
<organism evidence="2 3">
    <name type="scientific">Prevotella vespertina</name>
    <dbReference type="NCBI Taxonomy" id="2608404"/>
    <lineage>
        <taxon>Bacteria</taxon>
        <taxon>Pseudomonadati</taxon>
        <taxon>Bacteroidota</taxon>
        <taxon>Bacteroidia</taxon>
        <taxon>Bacteroidales</taxon>
        <taxon>Prevotellaceae</taxon>
        <taxon>Prevotella</taxon>
    </lineage>
</organism>
<dbReference type="GO" id="GO:0006974">
    <property type="term" value="P:DNA damage response"/>
    <property type="evidence" value="ECO:0007669"/>
    <property type="project" value="InterPro"/>
</dbReference>
<proteinExistence type="predicted"/>
<evidence type="ECO:0000313" key="2">
    <source>
        <dbReference type="EMBL" id="MUL27624.1"/>
    </source>
</evidence>
<dbReference type="AlphaFoldDB" id="A0A7C9HF30"/>
<keyword evidence="2" id="KW-0482">Metalloprotease</keyword>
<dbReference type="PANTHER" id="PTHR21220:SF0">
    <property type="entry name" value="DNA-DEPENDENT METALLOPROTEASE SPRTN"/>
    <property type="match status" value="1"/>
</dbReference>
<comment type="caution">
    <text evidence="2">The sequence shown here is derived from an EMBL/GenBank/DDBJ whole genome shotgun (WGS) entry which is preliminary data.</text>
</comment>
<keyword evidence="2" id="KW-0645">Protease</keyword>
<dbReference type="Proteomes" id="UP000482295">
    <property type="component" value="Unassembled WGS sequence"/>
</dbReference>
<evidence type="ECO:0000259" key="1">
    <source>
        <dbReference type="Pfam" id="PF10263"/>
    </source>
</evidence>